<dbReference type="Proteomes" id="UP000198393">
    <property type="component" value="Unassembled WGS sequence"/>
</dbReference>
<dbReference type="RefSeq" id="WP_179213471.1">
    <property type="nucleotide sequence ID" value="NZ_FZPD01000008.1"/>
</dbReference>
<evidence type="ECO:0000259" key="1">
    <source>
        <dbReference type="Pfam" id="PF04264"/>
    </source>
</evidence>
<accession>A0A239MBX5</accession>
<organism evidence="2 3">
    <name type="scientific">Ekhidna lutea</name>
    <dbReference type="NCBI Taxonomy" id="447679"/>
    <lineage>
        <taxon>Bacteria</taxon>
        <taxon>Pseudomonadati</taxon>
        <taxon>Bacteroidota</taxon>
        <taxon>Cytophagia</taxon>
        <taxon>Cytophagales</taxon>
        <taxon>Reichenbachiellaceae</taxon>
        <taxon>Ekhidna</taxon>
    </lineage>
</organism>
<evidence type="ECO:0000313" key="2">
    <source>
        <dbReference type="EMBL" id="SNT39672.1"/>
    </source>
</evidence>
<evidence type="ECO:0000313" key="3">
    <source>
        <dbReference type="Proteomes" id="UP000198393"/>
    </source>
</evidence>
<dbReference type="InterPro" id="IPR007372">
    <property type="entry name" value="Lipid/polyisoprenoid-bd_YceI"/>
</dbReference>
<dbReference type="PANTHER" id="PTHR34406:SF1">
    <property type="entry name" value="PROTEIN YCEI"/>
    <property type="match status" value="1"/>
</dbReference>
<reference evidence="2 3" key="1">
    <citation type="submission" date="2017-06" db="EMBL/GenBank/DDBJ databases">
        <authorList>
            <person name="Kim H.J."/>
            <person name="Triplett B.A."/>
        </authorList>
    </citation>
    <scope>NUCLEOTIDE SEQUENCE [LARGE SCALE GENOMIC DNA]</scope>
    <source>
        <strain evidence="2 3">DSM 19307</strain>
    </source>
</reference>
<dbReference type="EMBL" id="FZPD01000008">
    <property type="protein sequence ID" value="SNT39672.1"/>
    <property type="molecule type" value="Genomic_DNA"/>
</dbReference>
<keyword evidence="3" id="KW-1185">Reference proteome</keyword>
<proteinExistence type="predicted"/>
<dbReference type="SUPFAM" id="SSF101874">
    <property type="entry name" value="YceI-like"/>
    <property type="match status" value="1"/>
</dbReference>
<dbReference type="InterPro" id="IPR036761">
    <property type="entry name" value="TTHA0802/YceI-like_sf"/>
</dbReference>
<dbReference type="Gene3D" id="2.40.128.110">
    <property type="entry name" value="Lipid/polyisoprenoid-binding, YceI-like"/>
    <property type="match status" value="1"/>
</dbReference>
<dbReference type="PROSITE" id="PS51257">
    <property type="entry name" value="PROKAR_LIPOPROTEIN"/>
    <property type="match status" value="1"/>
</dbReference>
<dbReference type="Pfam" id="PF04264">
    <property type="entry name" value="YceI"/>
    <property type="match status" value="1"/>
</dbReference>
<dbReference type="PANTHER" id="PTHR34406">
    <property type="entry name" value="PROTEIN YCEI"/>
    <property type="match status" value="1"/>
</dbReference>
<sequence length="214" mass="23902">MIKNLLFLATLSLACGSQSTIESKPVFASNKKSSVLTQQTGAKEIPIDLDKSVIAWKGTKITGKHEGTVNFREGQLTFSEGKLIGGELIVDMESIDISDIPEHETTARRNLLNHFIEEFTINQFSKSSFTFTEVNHSRADRIEIAGQLSIRGVSNPIRIFANKTSDGYTSEFSFNRFDWGIGENGSWFEKRLVDEMIQLKVKLVPKSNPALTNQ</sequence>
<name>A0A239MBX5_EKHLU</name>
<gene>
    <name evidence="2" type="ORF">SAMN05421640_3760</name>
</gene>
<protein>
    <submittedName>
        <fullName evidence="2">Polyisoprenoid-binding protein YceI</fullName>
    </submittedName>
</protein>
<dbReference type="AlphaFoldDB" id="A0A239MBX5"/>
<feature type="domain" description="Lipid/polyisoprenoid-binding YceI-like" evidence="1">
    <location>
        <begin position="47"/>
        <end position="203"/>
    </location>
</feature>